<keyword evidence="2" id="KW-1185">Reference proteome</keyword>
<evidence type="ECO:0000313" key="1">
    <source>
        <dbReference type="EMBL" id="PMD64862.1"/>
    </source>
</evidence>
<dbReference type="Proteomes" id="UP000235371">
    <property type="component" value="Unassembled WGS sequence"/>
</dbReference>
<proteinExistence type="predicted"/>
<accession>A0A2J6TPC5</accession>
<organism evidence="1 2">
    <name type="scientific">Hyaloscypha bicolor E</name>
    <dbReference type="NCBI Taxonomy" id="1095630"/>
    <lineage>
        <taxon>Eukaryota</taxon>
        <taxon>Fungi</taxon>
        <taxon>Dikarya</taxon>
        <taxon>Ascomycota</taxon>
        <taxon>Pezizomycotina</taxon>
        <taxon>Leotiomycetes</taxon>
        <taxon>Helotiales</taxon>
        <taxon>Hyaloscyphaceae</taxon>
        <taxon>Hyaloscypha</taxon>
        <taxon>Hyaloscypha bicolor</taxon>
    </lineage>
</organism>
<dbReference type="RefSeq" id="XP_024741766.1">
    <property type="nucleotide sequence ID" value="XM_024871056.1"/>
</dbReference>
<dbReference type="EMBL" id="KZ613747">
    <property type="protein sequence ID" value="PMD64862.1"/>
    <property type="molecule type" value="Genomic_DNA"/>
</dbReference>
<sequence>MAPEIVCSGRRARELSRSHETVNPLCRNPTRCRPGLCLLIAPLLLGCLRSSEWLAVGQMLVALVHEEAQLVIWGITVRSQPGNWIVYYSWPILSHGPSLRCCVYI</sequence>
<protein>
    <submittedName>
        <fullName evidence="1">Uncharacterized protein</fullName>
    </submittedName>
</protein>
<reference evidence="1 2" key="1">
    <citation type="submission" date="2016-04" db="EMBL/GenBank/DDBJ databases">
        <title>A degradative enzymes factory behind the ericoid mycorrhizal symbiosis.</title>
        <authorList>
            <consortium name="DOE Joint Genome Institute"/>
            <person name="Martino E."/>
            <person name="Morin E."/>
            <person name="Grelet G."/>
            <person name="Kuo A."/>
            <person name="Kohler A."/>
            <person name="Daghino S."/>
            <person name="Barry K."/>
            <person name="Choi C."/>
            <person name="Cichocki N."/>
            <person name="Clum A."/>
            <person name="Copeland A."/>
            <person name="Hainaut M."/>
            <person name="Haridas S."/>
            <person name="Labutti K."/>
            <person name="Lindquist E."/>
            <person name="Lipzen A."/>
            <person name="Khouja H.-R."/>
            <person name="Murat C."/>
            <person name="Ohm R."/>
            <person name="Olson A."/>
            <person name="Spatafora J."/>
            <person name="Veneault-Fourrey C."/>
            <person name="Henrissat B."/>
            <person name="Grigoriev I."/>
            <person name="Martin F."/>
            <person name="Perotto S."/>
        </authorList>
    </citation>
    <scope>NUCLEOTIDE SEQUENCE [LARGE SCALE GENOMIC DNA]</scope>
    <source>
        <strain evidence="1 2">E</strain>
    </source>
</reference>
<name>A0A2J6TPC5_9HELO</name>
<dbReference type="GeneID" id="36579138"/>
<dbReference type="AlphaFoldDB" id="A0A2J6TPC5"/>
<dbReference type="InParanoid" id="A0A2J6TPC5"/>
<gene>
    <name evidence="1" type="ORF">K444DRAFT_207740</name>
</gene>
<evidence type="ECO:0000313" key="2">
    <source>
        <dbReference type="Proteomes" id="UP000235371"/>
    </source>
</evidence>